<dbReference type="Pfam" id="PF01551">
    <property type="entry name" value="Peptidase_M23"/>
    <property type="match status" value="1"/>
</dbReference>
<gene>
    <name evidence="4" type="ORF">CLV27_0003</name>
</gene>
<dbReference type="InterPro" id="IPR050570">
    <property type="entry name" value="Cell_wall_metabolism_enzyme"/>
</dbReference>
<keyword evidence="2" id="KW-0812">Transmembrane</keyword>
<dbReference type="EMBL" id="SMFV01000001">
    <property type="protein sequence ID" value="TCK06202.1"/>
    <property type="molecule type" value="Genomic_DNA"/>
</dbReference>
<sequence>MGKNRNDRLQVIVIEDELANRVKRFFISKKLIVFSLLFSVVFTLSVTVYAVFITYKSNRYYSTSTKELKELRSKVAQLEKENANLRSRVASLEQEKEETIEELARRIEIIDSIMKRVGIEVSQTEGEGGLALPLDKLLEKESSGVNFSDVIPGIDYLIENFKTTPLGYPTYGRITSDFGLRRNPVTGRLEFHLGVDIADKWGTPVRAPADGVVIKAGWCGLMGKCLEIRHNRDIVTYYGHLAKLLVKKGDRVERGQIIGLMGNSGRSTGPHLHYTIKFRNRIMNPHDFMEVLANAKEERVRKHRRNQEHLSRRFKN</sequence>
<dbReference type="InterPro" id="IPR011055">
    <property type="entry name" value="Dup_hybrid_motif"/>
</dbReference>
<dbReference type="AlphaFoldDB" id="A0A4R1GP31"/>
<dbReference type="CDD" id="cd12797">
    <property type="entry name" value="M23_peptidase"/>
    <property type="match status" value="1"/>
</dbReference>
<feature type="domain" description="M23ase beta-sheet core" evidence="3">
    <location>
        <begin position="191"/>
        <end position="285"/>
    </location>
</feature>
<keyword evidence="4" id="KW-0378">Hydrolase</keyword>
<keyword evidence="1" id="KW-0175">Coiled coil</keyword>
<dbReference type="SUPFAM" id="SSF51261">
    <property type="entry name" value="Duplicated hybrid motif"/>
    <property type="match status" value="1"/>
</dbReference>
<keyword evidence="2" id="KW-0472">Membrane</keyword>
<name>A0A4R1GP31_9BACT</name>
<keyword evidence="5" id="KW-1185">Reference proteome</keyword>
<organism evidence="4 5">
    <name type="scientific">Phorcysia thermohydrogeniphila</name>
    <dbReference type="NCBI Taxonomy" id="936138"/>
    <lineage>
        <taxon>Bacteria</taxon>
        <taxon>Pseudomonadati</taxon>
        <taxon>Aquificota</taxon>
        <taxon>Aquificia</taxon>
        <taxon>Desulfurobacteriales</taxon>
        <taxon>Desulfurobacteriaceae</taxon>
        <taxon>Phorcysia</taxon>
    </lineage>
</organism>
<dbReference type="InterPro" id="IPR016047">
    <property type="entry name" value="M23ase_b-sheet_dom"/>
</dbReference>
<dbReference type="PANTHER" id="PTHR21666">
    <property type="entry name" value="PEPTIDASE-RELATED"/>
    <property type="match status" value="1"/>
</dbReference>
<protein>
    <submittedName>
        <fullName evidence="4">Murein DD-endopeptidase MepM/ murein hydrolase activator NlpD</fullName>
    </submittedName>
</protein>
<proteinExistence type="predicted"/>
<dbReference type="GO" id="GO:0004222">
    <property type="term" value="F:metalloendopeptidase activity"/>
    <property type="evidence" value="ECO:0007669"/>
    <property type="project" value="TreeGrafter"/>
</dbReference>
<keyword evidence="2" id="KW-1133">Transmembrane helix</keyword>
<accession>A0A4R1GP31</accession>
<evidence type="ECO:0000256" key="1">
    <source>
        <dbReference type="SAM" id="Coils"/>
    </source>
</evidence>
<evidence type="ECO:0000313" key="4">
    <source>
        <dbReference type="EMBL" id="TCK06202.1"/>
    </source>
</evidence>
<dbReference type="RefSeq" id="WP_132524522.1">
    <property type="nucleotide sequence ID" value="NZ_SMFV01000001.1"/>
</dbReference>
<evidence type="ECO:0000256" key="2">
    <source>
        <dbReference type="SAM" id="Phobius"/>
    </source>
</evidence>
<reference evidence="4 5" key="1">
    <citation type="submission" date="2019-03" db="EMBL/GenBank/DDBJ databases">
        <title>Genomic Encyclopedia of Archaeal and Bacterial Type Strains, Phase II (KMG-II): from individual species to whole genera.</title>
        <authorList>
            <person name="Goeker M."/>
        </authorList>
    </citation>
    <scope>NUCLEOTIDE SEQUENCE [LARGE SCALE GENOMIC DNA]</scope>
    <source>
        <strain evidence="4 5">DSM 24425</strain>
    </source>
</reference>
<evidence type="ECO:0000313" key="5">
    <source>
        <dbReference type="Proteomes" id="UP000295777"/>
    </source>
</evidence>
<feature type="coiled-coil region" evidence="1">
    <location>
        <begin position="61"/>
        <end position="102"/>
    </location>
</feature>
<evidence type="ECO:0000259" key="3">
    <source>
        <dbReference type="Pfam" id="PF01551"/>
    </source>
</evidence>
<feature type="transmembrane region" description="Helical" evidence="2">
    <location>
        <begin position="31"/>
        <end position="55"/>
    </location>
</feature>
<dbReference type="Proteomes" id="UP000295777">
    <property type="component" value="Unassembled WGS sequence"/>
</dbReference>
<comment type="caution">
    <text evidence="4">The sequence shown here is derived from an EMBL/GenBank/DDBJ whole genome shotgun (WGS) entry which is preliminary data.</text>
</comment>
<dbReference type="Gene3D" id="2.70.70.10">
    <property type="entry name" value="Glucose Permease (Domain IIA)"/>
    <property type="match status" value="1"/>
</dbReference>
<dbReference type="OrthoDB" id="9809488at2"/>
<dbReference type="PANTHER" id="PTHR21666:SF270">
    <property type="entry name" value="MUREIN HYDROLASE ACTIVATOR ENVC"/>
    <property type="match status" value="1"/>
</dbReference>